<dbReference type="InterPro" id="IPR011659">
    <property type="entry name" value="WD40"/>
</dbReference>
<keyword evidence="2" id="KW-0645">Protease</keyword>
<reference evidence="5 6" key="1">
    <citation type="journal article" date="2019" name="Nat. Microbiol.">
        <title>Mediterranean grassland soil C-N compound turnover is dependent on rainfall and depth, and is mediated by genomically divergent microorganisms.</title>
        <authorList>
            <person name="Diamond S."/>
            <person name="Andeer P.F."/>
            <person name="Li Z."/>
            <person name="Crits-Christoph A."/>
            <person name="Burstein D."/>
            <person name="Anantharaman K."/>
            <person name="Lane K.R."/>
            <person name="Thomas B.C."/>
            <person name="Pan C."/>
            <person name="Northen T.R."/>
            <person name="Banfield J.F."/>
        </authorList>
    </citation>
    <scope>NUCLEOTIDE SEQUENCE [LARGE SCALE GENOMIC DNA]</scope>
    <source>
        <strain evidence="5">WS_10</strain>
    </source>
</reference>
<dbReference type="InterPro" id="IPR001375">
    <property type="entry name" value="Peptidase_S9_cat"/>
</dbReference>
<accession>A0A538U483</accession>
<keyword evidence="2" id="KW-0720">Serine protease</keyword>
<dbReference type="PANTHER" id="PTHR42776">
    <property type="entry name" value="SERINE PEPTIDASE S9 FAMILY MEMBER"/>
    <property type="match status" value="1"/>
</dbReference>
<dbReference type="EMBL" id="VBPA01000186">
    <property type="protein sequence ID" value="TMQ70698.1"/>
    <property type="molecule type" value="Genomic_DNA"/>
</dbReference>
<evidence type="ECO:0000256" key="1">
    <source>
        <dbReference type="ARBA" id="ARBA00022801"/>
    </source>
</evidence>
<dbReference type="Proteomes" id="UP000319836">
    <property type="component" value="Unassembled WGS sequence"/>
</dbReference>
<dbReference type="SUPFAM" id="SSF53474">
    <property type="entry name" value="alpha/beta-Hydrolases"/>
    <property type="match status" value="1"/>
</dbReference>
<keyword evidence="1" id="KW-0378">Hydrolase</keyword>
<sequence length="697" mass="77628">MKTDVKSAERESSTTPRETSESGERRPMREDDLLRFQWDADPRMAPDGARAAFTRVWIDAEADEYRTQIWIAEAGRPARPWTSGRYDTQPRWSPDGQWLAFVRASEAGKPGQIHVMSTAGGEALPLTSLEGGASDPAWSPDGARLAFSSAHHPVLDAPDRKKPKNEPARVIRKPVFRENGRGFYDDQRKDHVWVIERAGGAPRALTVGGFAESGPRWSRDGRWILFTSDRRPEPWFGPEESKLWAVSPDLETPTEGDALMLAVDAPGAVVAWTEGVDGTIAWIGTRFADPRTYDQPGLFVARGPWPRREPIRLAPDFDFPFGEAISSDQHPPRGGGDCPLALGLDGEVVTRVGKHGSALLVEVRGNEVAELTRPLQEVIAGTASADGAHWALTIGTPRSPGDLMRFDRGARSVEMLDRSNPWLDEIALGEIEELWYPSFDGTRIQGWLVKPPRRGEGNGARPPMILEIHGGPHTAYGFGFFHEFHVLAGAGYAVLYTNPRGSTTYGEDFATVIQYRFPEEDAKDLLAGVEEIVARGTVDGERVGVTGGSGGGLLTNWLVVQTSRFKAAVTQRCVSDWAAFYHSADFAMFTPFWFRKPPYEDPEEYRLRSPVAFASRITTPLMVIHSEEDWRTPIAQGEAMFRALKQQRKPTVMIRFPGESHELSRSGAPSRRVQNQEHIRRWFDRWLLEKPAPEYGV</sequence>
<feature type="domain" description="Peptidase S9 prolyl oligopeptidase catalytic" evidence="4">
    <location>
        <begin position="480"/>
        <end position="687"/>
    </location>
</feature>
<proteinExistence type="predicted"/>
<feature type="region of interest" description="Disordered" evidence="3">
    <location>
        <begin position="1"/>
        <end position="32"/>
    </location>
</feature>
<dbReference type="GO" id="GO:0004252">
    <property type="term" value="F:serine-type endopeptidase activity"/>
    <property type="evidence" value="ECO:0007669"/>
    <property type="project" value="TreeGrafter"/>
</dbReference>
<gene>
    <name evidence="5" type="ORF">E6K80_07715</name>
</gene>
<name>A0A538U483_UNCEI</name>
<dbReference type="GO" id="GO:0006508">
    <property type="term" value="P:proteolysis"/>
    <property type="evidence" value="ECO:0007669"/>
    <property type="project" value="InterPro"/>
</dbReference>
<organism evidence="5 6">
    <name type="scientific">Eiseniibacteriota bacterium</name>
    <dbReference type="NCBI Taxonomy" id="2212470"/>
    <lineage>
        <taxon>Bacteria</taxon>
        <taxon>Candidatus Eiseniibacteriota</taxon>
    </lineage>
</organism>
<protein>
    <submittedName>
        <fullName evidence="5">S9 family peptidase</fullName>
    </submittedName>
</protein>
<dbReference type="Pfam" id="PF00326">
    <property type="entry name" value="Peptidase_S9"/>
    <property type="match status" value="1"/>
</dbReference>
<dbReference type="Gene3D" id="2.120.10.30">
    <property type="entry name" value="TolB, C-terminal domain"/>
    <property type="match status" value="2"/>
</dbReference>
<dbReference type="InterPro" id="IPR029058">
    <property type="entry name" value="AB_hydrolase_fold"/>
</dbReference>
<dbReference type="Gene3D" id="3.40.50.1820">
    <property type="entry name" value="alpha/beta hydrolase"/>
    <property type="match status" value="1"/>
</dbReference>
<dbReference type="Pfam" id="PF07676">
    <property type="entry name" value="PD40"/>
    <property type="match status" value="3"/>
</dbReference>
<dbReference type="AlphaFoldDB" id="A0A538U483"/>
<dbReference type="PANTHER" id="PTHR42776:SF27">
    <property type="entry name" value="DIPEPTIDYL PEPTIDASE FAMILY MEMBER 6"/>
    <property type="match status" value="1"/>
</dbReference>
<evidence type="ECO:0000259" key="4">
    <source>
        <dbReference type="Pfam" id="PF00326"/>
    </source>
</evidence>
<evidence type="ECO:0000313" key="5">
    <source>
        <dbReference type="EMBL" id="TMQ70698.1"/>
    </source>
</evidence>
<evidence type="ECO:0000256" key="2">
    <source>
        <dbReference type="ARBA" id="ARBA00022825"/>
    </source>
</evidence>
<dbReference type="InterPro" id="IPR011042">
    <property type="entry name" value="6-blade_b-propeller_TolB-like"/>
</dbReference>
<evidence type="ECO:0000313" key="6">
    <source>
        <dbReference type="Proteomes" id="UP000319836"/>
    </source>
</evidence>
<dbReference type="SUPFAM" id="SSF82171">
    <property type="entry name" value="DPP6 N-terminal domain-like"/>
    <property type="match status" value="1"/>
</dbReference>
<evidence type="ECO:0000256" key="3">
    <source>
        <dbReference type="SAM" id="MobiDB-lite"/>
    </source>
</evidence>
<comment type="caution">
    <text evidence="5">The sequence shown here is derived from an EMBL/GenBank/DDBJ whole genome shotgun (WGS) entry which is preliminary data.</text>
</comment>